<gene>
    <name evidence="2" type="ORF">EJ04DRAFT_596123</name>
</gene>
<dbReference type="AlphaFoldDB" id="A0A9P4V1V4"/>
<comment type="caution">
    <text evidence="2">The sequence shown here is derived from an EMBL/GenBank/DDBJ whole genome shotgun (WGS) entry which is preliminary data.</text>
</comment>
<feature type="region of interest" description="Disordered" evidence="1">
    <location>
        <begin position="119"/>
        <end position="150"/>
    </location>
</feature>
<accession>A0A9P4V1V4</accession>
<proteinExistence type="predicted"/>
<dbReference type="EMBL" id="ML996122">
    <property type="protein sequence ID" value="KAF2736767.1"/>
    <property type="molecule type" value="Genomic_DNA"/>
</dbReference>
<dbReference type="Proteomes" id="UP000799444">
    <property type="component" value="Unassembled WGS sequence"/>
</dbReference>
<name>A0A9P4V1V4_9PLEO</name>
<evidence type="ECO:0000313" key="2">
    <source>
        <dbReference type="EMBL" id="KAF2736767.1"/>
    </source>
</evidence>
<evidence type="ECO:0000313" key="3">
    <source>
        <dbReference type="Proteomes" id="UP000799444"/>
    </source>
</evidence>
<reference evidence="2" key="1">
    <citation type="journal article" date="2020" name="Stud. Mycol.">
        <title>101 Dothideomycetes genomes: a test case for predicting lifestyles and emergence of pathogens.</title>
        <authorList>
            <person name="Haridas S."/>
            <person name="Albert R."/>
            <person name="Binder M."/>
            <person name="Bloem J."/>
            <person name="Labutti K."/>
            <person name="Salamov A."/>
            <person name="Andreopoulos B."/>
            <person name="Baker S."/>
            <person name="Barry K."/>
            <person name="Bills G."/>
            <person name="Bluhm B."/>
            <person name="Cannon C."/>
            <person name="Castanera R."/>
            <person name="Culley D."/>
            <person name="Daum C."/>
            <person name="Ezra D."/>
            <person name="Gonzalez J."/>
            <person name="Henrissat B."/>
            <person name="Kuo A."/>
            <person name="Liang C."/>
            <person name="Lipzen A."/>
            <person name="Lutzoni F."/>
            <person name="Magnuson J."/>
            <person name="Mondo S."/>
            <person name="Nolan M."/>
            <person name="Ohm R."/>
            <person name="Pangilinan J."/>
            <person name="Park H.-J."/>
            <person name="Ramirez L."/>
            <person name="Alfaro M."/>
            <person name="Sun H."/>
            <person name="Tritt A."/>
            <person name="Yoshinaga Y."/>
            <person name="Zwiers L.-H."/>
            <person name="Turgeon B."/>
            <person name="Goodwin S."/>
            <person name="Spatafora J."/>
            <person name="Crous P."/>
            <person name="Grigoriev I."/>
        </authorList>
    </citation>
    <scope>NUCLEOTIDE SEQUENCE</scope>
    <source>
        <strain evidence="2">CBS 125425</strain>
    </source>
</reference>
<protein>
    <submittedName>
        <fullName evidence="2">Uncharacterized protein</fullName>
    </submittedName>
</protein>
<sequence length="150" mass="16246">MDHDSLGRHGEARRRLVVVAFGEQAGAVWLFRIDEARAGPQTQHTGSTLSECGDETQRRQWLQMGGRGRGTDSNGERGFVEALVPALSPVGQTRDTLHGRVPAAAAAARCRQMDEWIRGRGDAGSGQHSERRAAGSSWSRGQLLGREPSC</sequence>
<evidence type="ECO:0000256" key="1">
    <source>
        <dbReference type="SAM" id="MobiDB-lite"/>
    </source>
</evidence>
<organism evidence="2 3">
    <name type="scientific">Polyplosphaeria fusca</name>
    <dbReference type="NCBI Taxonomy" id="682080"/>
    <lineage>
        <taxon>Eukaryota</taxon>
        <taxon>Fungi</taxon>
        <taxon>Dikarya</taxon>
        <taxon>Ascomycota</taxon>
        <taxon>Pezizomycotina</taxon>
        <taxon>Dothideomycetes</taxon>
        <taxon>Pleosporomycetidae</taxon>
        <taxon>Pleosporales</taxon>
        <taxon>Tetraplosphaeriaceae</taxon>
        <taxon>Polyplosphaeria</taxon>
    </lineage>
</organism>
<keyword evidence="3" id="KW-1185">Reference proteome</keyword>